<dbReference type="PANTHER" id="PTHR47176:SF1">
    <property type="entry name" value="OS04G0577500 PROTEIN"/>
    <property type="match status" value="1"/>
</dbReference>
<evidence type="ECO:0000313" key="2">
    <source>
        <dbReference type="EMBL" id="GHB47128.1"/>
    </source>
</evidence>
<dbReference type="Proteomes" id="UP000642809">
    <property type="component" value="Unassembled WGS sequence"/>
</dbReference>
<dbReference type="GO" id="GO:0046872">
    <property type="term" value="F:metal ion binding"/>
    <property type="evidence" value="ECO:0007669"/>
    <property type="project" value="UniProtKB-KW"/>
</dbReference>
<feature type="binding site" evidence="1">
    <location>
        <position position="101"/>
    </location>
    <ligand>
        <name>a divalent metal cation</name>
        <dbReference type="ChEBI" id="CHEBI:60240"/>
        <label>2</label>
    </ligand>
</feature>
<dbReference type="SUPFAM" id="SSF51556">
    <property type="entry name" value="Metallo-dependent hydrolases"/>
    <property type="match status" value="1"/>
</dbReference>
<evidence type="ECO:0000313" key="3">
    <source>
        <dbReference type="Proteomes" id="UP000642809"/>
    </source>
</evidence>
<organism evidence="2 3">
    <name type="scientific">Mongoliitalea lutea</name>
    <dbReference type="NCBI Taxonomy" id="849756"/>
    <lineage>
        <taxon>Bacteria</taxon>
        <taxon>Pseudomonadati</taxon>
        <taxon>Bacteroidota</taxon>
        <taxon>Cytophagia</taxon>
        <taxon>Cytophagales</taxon>
        <taxon>Cyclobacteriaceae</taxon>
        <taxon>Mongoliitalea</taxon>
    </lineage>
</organism>
<dbReference type="EMBL" id="BMYF01000020">
    <property type="protein sequence ID" value="GHB47128.1"/>
    <property type="molecule type" value="Genomic_DNA"/>
</dbReference>
<dbReference type="InterPro" id="IPR001130">
    <property type="entry name" value="TatD-like"/>
</dbReference>
<reference evidence="2" key="2">
    <citation type="submission" date="2020-09" db="EMBL/GenBank/DDBJ databases">
        <authorList>
            <person name="Sun Q."/>
            <person name="Kim S."/>
        </authorList>
    </citation>
    <scope>NUCLEOTIDE SEQUENCE</scope>
    <source>
        <strain evidence="2">KCTC 23224</strain>
    </source>
</reference>
<dbReference type="InterPro" id="IPR032466">
    <property type="entry name" value="Metal_Hydrolase"/>
</dbReference>
<dbReference type="Gene3D" id="3.20.20.140">
    <property type="entry name" value="Metal-dependent hydrolases"/>
    <property type="match status" value="1"/>
</dbReference>
<keyword evidence="3" id="KW-1185">Reference proteome</keyword>
<keyword evidence="1" id="KW-0479">Metal-binding</keyword>
<gene>
    <name evidence="2" type="ORF">GCM10008106_30070</name>
</gene>
<name>A0A8J3D1J5_9BACT</name>
<protein>
    <submittedName>
        <fullName evidence="2">TatD family hydrolase</fullName>
    </submittedName>
</protein>
<dbReference type="Pfam" id="PF01026">
    <property type="entry name" value="TatD_DNase"/>
    <property type="match status" value="1"/>
</dbReference>
<comment type="caution">
    <text evidence="2">The sequence shown here is derived from an EMBL/GenBank/DDBJ whole genome shotgun (WGS) entry which is preliminary data.</text>
</comment>
<reference evidence="2" key="1">
    <citation type="journal article" date="2014" name="Int. J. Syst. Evol. Microbiol.">
        <title>Complete genome sequence of Corynebacterium casei LMG S-19264T (=DSM 44701T), isolated from a smear-ripened cheese.</title>
        <authorList>
            <consortium name="US DOE Joint Genome Institute (JGI-PGF)"/>
            <person name="Walter F."/>
            <person name="Albersmeier A."/>
            <person name="Kalinowski J."/>
            <person name="Ruckert C."/>
        </authorList>
    </citation>
    <scope>NUCLEOTIDE SEQUENCE</scope>
    <source>
        <strain evidence="2">KCTC 23224</strain>
    </source>
</reference>
<evidence type="ECO:0000256" key="1">
    <source>
        <dbReference type="PIRSR" id="PIRSR005902-1"/>
    </source>
</evidence>
<accession>A0A8J3D1J5</accession>
<feature type="binding site" evidence="1">
    <location>
        <position position="66"/>
    </location>
    <ligand>
        <name>a divalent metal cation</name>
        <dbReference type="ChEBI" id="CHEBI:60240"/>
        <label>1</label>
    </ligand>
</feature>
<feature type="binding site" evidence="1">
    <location>
        <position position="125"/>
    </location>
    <ligand>
        <name>a divalent metal cation</name>
        <dbReference type="ChEBI" id="CHEBI:60240"/>
        <label>2</label>
    </ligand>
</feature>
<dbReference type="AlphaFoldDB" id="A0A8J3D1J5"/>
<sequence>MQMRLIDFHTHQSPQSNRLYNLPNLDPVSSPFSIGIHPWYLNENWQQQLETIESHLKLPQAFALGEIGFDGIKGPSESIQQAAFQAQADLAKTHELPIILHCVKGLHLLQVYLKKNPDTAPIIWHGWNLKPAIAASLVNYPVYFSFGKQLLYADSNAQNWLKACPMEKIFFETDDSAVAIEEIYQQASVILGRSLEELGALTASNWKTISKKHWYE</sequence>
<keyword evidence="2" id="KW-0378">Hydrolase</keyword>
<proteinExistence type="predicted"/>
<feature type="binding site" evidence="1">
    <location>
        <position position="174"/>
    </location>
    <ligand>
        <name>a divalent metal cation</name>
        <dbReference type="ChEBI" id="CHEBI:60240"/>
        <label>1</label>
    </ligand>
</feature>
<dbReference type="GO" id="GO:0016788">
    <property type="term" value="F:hydrolase activity, acting on ester bonds"/>
    <property type="evidence" value="ECO:0007669"/>
    <property type="project" value="InterPro"/>
</dbReference>
<dbReference type="PANTHER" id="PTHR47176">
    <property type="entry name" value="OSJNBA0020J04.13 PROTEIN"/>
    <property type="match status" value="1"/>
</dbReference>